<reference evidence="2 3" key="1">
    <citation type="submission" date="2021-02" db="EMBL/GenBank/DDBJ databases">
        <title>Leptospira ainlahdjerensis sp. nov., Leptospira ainazelensis sp. nov., Leptospira abararensis sp. nov. and Leptospira chreensis sp. nov., four new species isolated from water sources in Algeria.</title>
        <authorList>
            <person name="Amara Korba A."/>
            <person name="Kainiu M."/>
            <person name="Vincent A.T."/>
            <person name="Mariet J.-F."/>
            <person name="Veyrier F.J."/>
            <person name="Goarant C."/>
            <person name="Picardeau M."/>
        </authorList>
    </citation>
    <scope>NUCLEOTIDE SEQUENCE [LARGE SCALE GENOMIC DNA]</scope>
    <source>
        <strain evidence="2 3">201903070</strain>
    </source>
</reference>
<dbReference type="EC" id="2.7.7.33" evidence="2"/>
<comment type="caution">
    <text evidence="2">The sequence shown here is derived from an EMBL/GenBank/DDBJ whole genome shotgun (WGS) entry which is preliminary data.</text>
</comment>
<feature type="domain" description="Nucleotidyl transferase" evidence="1">
    <location>
        <begin position="2"/>
        <end position="228"/>
    </location>
</feature>
<keyword evidence="2" id="KW-0548">Nucleotidyltransferase</keyword>
<accession>A0ABS2UA95</accession>
<dbReference type="GO" id="GO:0047343">
    <property type="term" value="F:glucose-1-phosphate cytidylyltransferase activity"/>
    <property type="evidence" value="ECO:0007669"/>
    <property type="project" value="UniProtKB-EC"/>
</dbReference>
<proteinExistence type="predicted"/>
<name>A0ABS2UA95_9LEPT</name>
<evidence type="ECO:0000259" key="1">
    <source>
        <dbReference type="Pfam" id="PF00483"/>
    </source>
</evidence>
<gene>
    <name evidence="2" type="primary">rfbF</name>
    <name evidence="2" type="ORF">JWG45_09060</name>
</gene>
<dbReference type="PANTHER" id="PTHR47183">
    <property type="entry name" value="GLUCOSE-1-PHOSPHATE CYTIDYLYLTRANSFERASE-RELATED"/>
    <property type="match status" value="1"/>
</dbReference>
<dbReference type="Pfam" id="PF00483">
    <property type="entry name" value="NTP_transferase"/>
    <property type="match status" value="1"/>
</dbReference>
<dbReference type="InterPro" id="IPR013446">
    <property type="entry name" value="G1P_cyt_trans-like"/>
</dbReference>
<dbReference type="EMBL" id="JAFFPU010000033">
    <property type="protein sequence ID" value="MBM9577300.1"/>
    <property type="molecule type" value="Genomic_DNA"/>
</dbReference>
<evidence type="ECO:0000313" key="2">
    <source>
        <dbReference type="EMBL" id="MBM9577300.1"/>
    </source>
</evidence>
<protein>
    <submittedName>
        <fullName evidence="2">Glucose-1-phosphate cytidylyltransferase</fullName>
        <ecNumber evidence="2">2.7.7.33</ecNumber>
    </submittedName>
</protein>
<dbReference type="CDD" id="cd02524">
    <property type="entry name" value="G1P_cytidylyltransferase"/>
    <property type="match status" value="1"/>
</dbReference>
<evidence type="ECO:0000313" key="3">
    <source>
        <dbReference type="Proteomes" id="UP000724686"/>
    </source>
</evidence>
<dbReference type="InterPro" id="IPR005835">
    <property type="entry name" value="NTP_transferase_dom"/>
</dbReference>
<keyword evidence="2" id="KW-0808">Transferase</keyword>
<dbReference type="SUPFAM" id="SSF53448">
    <property type="entry name" value="Nucleotide-diphospho-sugar transferases"/>
    <property type="match status" value="1"/>
</dbReference>
<organism evidence="2 3">
    <name type="scientific">Leptospira ainlahdjerensis</name>
    <dbReference type="NCBI Taxonomy" id="2810033"/>
    <lineage>
        <taxon>Bacteria</taxon>
        <taxon>Pseudomonadati</taxon>
        <taxon>Spirochaetota</taxon>
        <taxon>Spirochaetia</taxon>
        <taxon>Leptospirales</taxon>
        <taxon>Leptospiraceae</taxon>
        <taxon>Leptospira</taxon>
    </lineage>
</organism>
<dbReference type="NCBIfam" id="TIGR02623">
    <property type="entry name" value="G1P_cyt_trans"/>
    <property type="match status" value="1"/>
</dbReference>
<dbReference type="Proteomes" id="UP000724686">
    <property type="component" value="Unassembled WGS sequence"/>
</dbReference>
<dbReference type="RefSeq" id="WP_205279435.1">
    <property type="nucleotide sequence ID" value="NZ_JAFFPU010000033.1"/>
</dbReference>
<dbReference type="PANTHER" id="PTHR47183:SF1">
    <property type="entry name" value="GLUCOSE-1-PHOSPHATE CYTIDYLYLTRANSFERASE"/>
    <property type="match status" value="1"/>
</dbReference>
<dbReference type="Gene3D" id="3.90.550.10">
    <property type="entry name" value="Spore Coat Polysaccharide Biosynthesis Protein SpsA, Chain A"/>
    <property type="match status" value="1"/>
</dbReference>
<dbReference type="InterPro" id="IPR029044">
    <property type="entry name" value="Nucleotide-diphossugar_trans"/>
</dbReference>
<sequence>MKTVILCGGLGTRLSEETILKPKPMVEIGGKPILWHIMKIYEKNGFNDFILALGYKGEVIKDYFLNYHARMSDLTITLKNGNTAYSNPTAEDWTVMLSDTGPLTMTGGRILRLRDQLKDHGTFMLTYGDGVSNVDIKSALEFHRSHGKLATVTAVRPPVRFGELEIQNNQIIQFQEKPQAGEGWINGGFFILEPKVIDYIENDSTMFERSPLESLATEGQLMAFHHKGFWQCMDTLRDKQTLEELWVQNKAPWK</sequence>
<dbReference type="InterPro" id="IPR046981">
    <property type="entry name" value="G1P_cyt_trans"/>
</dbReference>
<keyword evidence="3" id="KW-1185">Reference proteome</keyword>